<reference evidence="7 8" key="1">
    <citation type="journal article" date="2016" name="Nat. Commun.">
        <title>Ectomycorrhizal ecology is imprinted in the genome of the dominant symbiotic fungus Cenococcum geophilum.</title>
        <authorList>
            <consortium name="DOE Joint Genome Institute"/>
            <person name="Peter M."/>
            <person name="Kohler A."/>
            <person name="Ohm R.A."/>
            <person name="Kuo A."/>
            <person name="Krutzmann J."/>
            <person name="Morin E."/>
            <person name="Arend M."/>
            <person name="Barry K.W."/>
            <person name="Binder M."/>
            <person name="Choi C."/>
            <person name="Clum A."/>
            <person name="Copeland A."/>
            <person name="Grisel N."/>
            <person name="Haridas S."/>
            <person name="Kipfer T."/>
            <person name="LaButti K."/>
            <person name="Lindquist E."/>
            <person name="Lipzen A."/>
            <person name="Maire R."/>
            <person name="Meier B."/>
            <person name="Mihaltcheva S."/>
            <person name="Molinier V."/>
            <person name="Murat C."/>
            <person name="Poggeler S."/>
            <person name="Quandt C.A."/>
            <person name="Sperisen C."/>
            <person name="Tritt A."/>
            <person name="Tisserant E."/>
            <person name="Crous P.W."/>
            <person name="Henrissat B."/>
            <person name="Nehls U."/>
            <person name="Egli S."/>
            <person name="Spatafora J.W."/>
            <person name="Grigoriev I.V."/>
            <person name="Martin F.M."/>
        </authorList>
    </citation>
    <scope>NUCLEOTIDE SEQUENCE [LARGE SCALE GENOMIC DNA]</scope>
    <source>
        <strain evidence="7 8">CBS 459.81</strain>
    </source>
</reference>
<dbReference type="OrthoDB" id="1898221at2759"/>
<dbReference type="Pfam" id="PF04750">
    <property type="entry name" value="Far-17a_AIG1"/>
    <property type="match status" value="1"/>
</dbReference>
<evidence type="ECO:0000256" key="4">
    <source>
        <dbReference type="ARBA" id="ARBA00023136"/>
    </source>
</evidence>
<evidence type="ECO:0000256" key="6">
    <source>
        <dbReference type="SAM" id="Phobius"/>
    </source>
</evidence>
<feature type="transmembrane region" description="Helical" evidence="6">
    <location>
        <begin position="66"/>
        <end position="83"/>
    </location>
</feature>
<sequence length="241" mass="26949">MSATGISQALSPKHPLQRLQSPSKGLSAIVHATGLISYSLSFRYLVEHPNIINDSYGWHFQYLTNIGLFLATATFTFGLLADLTNSPRLFSVKNAFAVIAVPLEVLISILYWGLRVINPALVMPAWAPPLIPLADLGFHFNPSFLLAFDFIFLSPPWPTTAMASVRTLVISTLVAFTYWFWIELCYSHNGFYPYPIFSMLDTKWRIMLFAFSGCLMTGSAFGLRSLYGWVNGYDIEKVKGA</sequence>
<comment type="subcellular location">
    <subcellularLocation>
        <location evidence="1">Endomembrane system</location>
        <topology evidence="1">Multi-pass membrane protein</topology>
    </subcellularLocation>
</comment>
<feature type="transmembrane region" description="Helical" evidence="6">
    <location>
        <begin position="134"/>
        <end position="153"/>
    </location>
</feature>
<evidence type="ECO:0000313" key="8">
    <source>
        <dbReference type="Proteomes" id="UP000250266"/>
    </source>
</evidence>
<gene>
    <name evidence="7" type="ORF">K432DRAFT_380136</name>
</gene>
<dbReference type="EMBL" id="KV744879">
    <property type="protein sequence ID" value="OCK82733.1"/>
    <property type="molecule type" value="Genomic_DNA"/>
</dbReference>
<keyword evidence="3 6" id="KW-1133">Transmembrane helix</keyword>
<accession>A0A8E2EF63</accession>
<dbReference type="PANTHER" id="PTHR10989:SF16">
    <property type="entry name" value="AT02829P-RELATED"/>
    <property type="match status" value="1"/>
</dbReference>
<protein>
    <recommendedName>
        <fullName evidence="9">FAR-17a/AIG1-like protein</fullName>
    </recommendedName>
</protein>
<dbReference type="InterPro" id="IPR006838">
    <property type="entry name" value="ADTRP_AIG1"/>
</dbReference>
<evidence type="ECO:0000256" key="3">
    <source>
        <dbReference type="ARBA" id="ARBA00022989"/>
    </source>
</evidence>
<keyword evidence="4 6" id="KW-0472">Membrane</keyword>
<evidence type="ECO:0008006" key="9">
    <source>
        <dbReference type="Google" id="ProtNLM"/>
    </source>
</evidence>
<feature type="region of interest" description="Disordered" evidence="5">
    <location>
        <begin position="1"/>
        <end position="20"/>
    </location>
</feature>
<evidence type="ECO:0000313" key="7">
    <source>
        <dbReference type="EMBL" id="OCK82733.1"/>
    </source>
</evidence>
<dbReference type="PANTHER" id="PTHR10989">
    <property type="entry name" value="ANDROGEN-INDUCED PROTEIN 1-RELATED"/>
    <property type="match status" value="1"/>
</dbReference>
<dbReference type="AlphaFoldDB" id="A0A8E2EF63"/>
<evidence type="ECO:0000256" key="5">
    <source>
        <dbReference type="SAM" id="MobiDB-lite"/>
    </source>
</evidence>
<dbReference type="Proteomes" id="UP000250266">
    <property type="component" value="Unassembled WGS sequence"/>
</dbReference>
<dbReference type="GO" id="GO:0012505">
    <property type="term" value="C:endomembrane system"/>
    <property type="evidence" value="ECO:0007669"/>
    <property type="project" value="UniProtKB-SubCell"/>
</dbReference>
<feature type="compositionally biased region" description="Polar residues" evidence="5">
    <location>
        <begin position="1"/>
        <end position="10"/>
    </location>
</feature>
<organism evidence="7 8">
    <name type="scientific">Lepidopterella palustris CBS 459.81</name>
    <dbReference type="NCBI Taxonomy" id="1314670"/>
    <lineage>
        <taxon>Eukaryota</taxon>
        <taxon>Fungi</taxon>
        <taxon>Dikarya</taxon>
        <taxon>Ascomycota</taxon>
        <taxon>Pezizomycotina</taxon>
        <taxon>Dothideomycetes</taxon>
        <taxon>Pleosporomycetidae</taxon>
        <taxon>Mytilinidiales</taxon>
        <taxon>Argynnaceae</taxon>
        <taxon>Lepidopterella</taxon>
    </lineage>
</organism>
<keyword evidence="8" id="KW-1185">Reference proteome</keyword>
<evidence type="ECO:0000256" key="2">
    <source>
        <dbReference type="ARBA" id="ARBA00022692"/>
    </source>
</evidence>
<keyword evidence="2 6" id="KW-0812">Transmembrane</keyword>
<proteinExistence type="predicted"/>
<dbReference type="GO" id="GO:0016020">
    <property type="term" value="C:membrane"/>
    <property type="evidence" value="ECO:0007669"/>
    <property type="project" value="InterPro"/>
</dbReference>
<feature type="transmembrane region" description="Helical" evidence="6">
    <location>
        <begin position="95"/>
        <end position="114"/>
    </location>
</feature>
<name>A0A8E2EF63_9PEZI</name>
<evidence type="ECO:0000256" key="1">
    <source>
        <dbReference type="ARBA" id="ARBA00004127"/>
    </source>
</evidence>
<feature type="transmembrane region" description="Helical" evidence="6">
    <location>
        <begin position="165"/>
        <end position="182"/>
    </location>
</feature>
<feature type="transmembrane region" description="Helical" evidence="6">
    <location>
        <begin position="202"/>
        <end position="223"/>
    </location>
</feature>